<evidence type="ECO:0000313" key="9">
    <source>
        <dbReference type="EMBL" id="EPX85225.1"/>
    </source>
</evidence>
<evidence type="ECO:0000256" key="1">
    <source>
        <dbReference type="ARBA" id="ARBA00004429"/>
    </source>
</evidence>
<evidence type="ECO:0000256" key="6">
    <source>
        <dbReference type="ARBA" id="ARBA00023136"/>
    </source>
</evidence>
<dbReference type="GO" id="GO:0005886">
    <property type="term" value="C:plasma membrane"/>
    <property type="evidence" value="ECO:0007669"/>
    <property type="project" value="UniProtKB-SubCell"/>
</dbReference>
<dbReference type="STRING" id="1123237.Salmuc_02604"/>
<evidence type="ECO:0000256" key="7">
    <source>
        <dbReference type="RuleBase" id="RU369079"/>
    </source>
</evidence>
<dbReference type="eggNOG" id="COG1593">
    <property type="taxonomic scope" value="Bacteria"/>
</dbReference>
<keyword evidence="2" id="KW-1003">Cell membrane</keyword>
<keyword evidence="4 7" id="KW-0812">Transmembrane</keyword>
<accession>S9S4V8</accession>
<dbReference type="HOGENOM" id="CLU_019824_4_1_5"/>
<evidence type="ECO:0000256" key="3">
    <source>
        <dbReference type="ARBA" id="ARBA00022519"/>
    </source>
</evidence>
<evidence type="ECO:0000256" key="2">
    <source>
        <dbReference type="ARBA" id="ARBA00022475"/>
    </source>
</evidence>
<feature type="transmembrane region" description="Helical" evidence="7">
    <location>
        <begin position="241"/>
        <end position="259"/>
    </location>
</feature>
<evidence type="ECO:0000256" key="4">
    <source>
        <dbReference type="ARBA" id="ARBA00022692"/>
    </source>
</evidence>
<comment type="function">
    <text evidence="7">Part of the tripartite ATP-independent periplasmic (TRAP) transport system.</text>
</comment>
<dbReference type="PIRSF" id="PIRSF006066">
    <property type="entry name" value="HI0050"/>
    <property type="match status" value="1"/>
</dbReference>
<keyword evidence="10" id="KW-1185">Reference proteome</keyword>
<dbReference type="PANTHER" id="PTHR33362">
    <property type="entry name" value="SIALIC ACID TRAP TRANSPORTER PERMEASE PROTEIN SIAT-RELATED"/>
    <property type="match status" value="1"/>
</dbReference>
<comment type="caution">
    <text evidence="9">The sequence shown here is derived from an EMBL/GenBank/DDBJ whole genome shotgun (WGS) entry which is preliminary data.</text>
</comment>
<feature type="transmembrane region" description="Helical" evidence="7">
    <location>
        <begin position="169"/>
        <end position="192"/>
    </location>
</feature>
<keyword evidence="6 7" id="KW-0472">Membrane</keyword>
<comment type="subunit">
    <text evidence="7">The complex comprises the extracytoplasmic solute receptor protein and the two transmembrane proteins.</text>
</comment>
<dbReference type="Proteomes" id="UP000015347">
    <property type="component" value="Unassembled WGS sequence"/>
</dbReference>
<organism evidence="9 10">
    <name type="scientific">Salipiger mucosus DSM 16094</name>
    <dbReference type="NCBI Taxonomy" id="1123237"/>
    <lineage>
        <taxon>Bacteria</taxon>
        <taxon>Pseudomonadati</taxon>
        <taxon>Pseudomonadota</taxon>
        <taxon>Alphaproteobacteria</taxon>
        <taxon>Rhodobacterales</taxon>
        <taxon>Roseobacteraceae</taxon>
        <taxon>Salipiger</taxon>
    </lineage>
</organism>
<proteinExistence type="inferred from homology"/>
<feature type="transmembrane region" description="Helical" evidence="7">
    <location>
        <begin position="213"/>
        <end position="235"/>
    </location>
</feature>
<keyword evidence="7" id="KW-0813">Transport</keyword>
<dbReference type="Pfam" id="PF06808">
    <property type="entry name" value="DctM"/>
    <property type="match status" value="1"/>
</dbReference>
<evidence type="ECO:0000313" key="10">
    <source>
        <dbReference type="Proteomes" id="UP000015347"/>
    </source>
</evidence>
<dbReference type="OrthoDB" id="9790209at2"/>
<feature type="transmembrane region" description="Helical" evidence="7">
    <location>
        <begin position="313"/>
        <end position="345"/>
    </location>
</feature>
<feature type="domain" description="TRAP C4-dicarboxylate transport system permease DctM subunit" evidence="8">
    <location>
        <begin position="8"/>
        <end position="416"/>
    </location>
</feature>
<comment type="similarity">
    <text evidence="7">Belongs to the TRAP transporter large permease family.</text>
</comment>
<reference evidence="10" key="1">
    <citation type="journal article" date="2014" name="Stand. Genomic Sci.">
        <title>Genome sequence of the exopolysaccharide-producing Salipiger mucosus type strain (DSM 16094(T)), a moderately halophilic member of the Roseobacter clade.</title>
        <authorList>
            <person name="Riedel T."/>
            <person name="Spring S."/>
            <person name="Fiebig A."/>
            <person name="Petersen J."/>
            <person name="Kyrpides N.C."/>
            <person name="Goker M."/>
            <person name="Klenk H.P."/>
        </authorList>
    </citation>
    <scope>NUCLEOTIDE SEQUENCE [LARGE SCALE GENOMIC DNA]</scope>
    <source>
        <strain evidence="10">DSM 16094</strain>
    </source>
</reference>
<comment type="subcellular location">
    <subcellularLocation>
        <location evidence="1 7">Cell inner membrane</location>
        <topology evidence="1 7">Multi-pass membrane protein</topology>
    </subcellularLocation>
</comment>
<keyword evidence="5 7" id="KW-1133">Transmembrane helix</keyword>
<name>S9S4V8_9RHOB</name>
<evidence type="ECO:0000256" key="5">
    <source>
        <dbReference type="ARBA" id="ARBA00022989"/>
    </source>
</evidence>
<feature type="transmembrane region" description="Helical" evidence="7">
    <location>
        <begin position="392"/>
        <end position="413"/>
    </location>
</feature>
<feature type="transmembrane region" description="Helical" evidence="7">
    <location>
        <begin position="54"/>
        <end position="71"/>
    </location>
</feature>
<feature type="transmembrane region" description="Helical" evidence="7">
    <location>
        <begin position="136"/>
        <end position="163"/>
    </location>
</feature>
<evidence type="ECO:0000259" key="8">
    <source>
        <dbReference type="Pfam" id="PF06808"/>
    </source>
</evidence>
<dbReference type="NCBIfam" id="TIGR00786">
    <property type="entry name" value="dctM"/>
    <property type="match status" value="1"/>
</dbReference>
<keyword evidence="3 7" id="KW-0997">Cell inner membrane</keyword>
<dbReference type="AlphaFoldDB" id="S9S4V8"/>
<feature type="transmembrane region" description="Helical" evidence="7">
    <location>
        <begin position="357"/>
        <end position="380"/>
    </location>
</feature>
<dbReference type="InterPro" id="IPR010656">
    <property type="entry name" value="DctM"/>
</dbReference>
<sequence length="427" mass="45635">MTGVVVLTSLIGFILLGVPVSFAIPASAFAGFIVAGWGGEWLIVTQQLLDGVNRPTLVALPFFIFAGSLMNRIGLTDRIFNLALAFVGHFRAGLAHVNVVASLIFSGISGSATADLAGLGQIEVQAMRKRGYDHDFAAALTVITSIVGPVVPPSITLIVYAWLSNTSVARLFLAGIIPGLMIGLALMLFIRITAIWRDYPQEPRMTRCQIGTALIEGLPALVAPMIILVAITFGLTTATEAGVLASVYALFLGICYRTVPARQLWSALTETATVSAFIMMIIGGSHVMSWILTFEQVPQAIADTVLPLVESRAAFILMTIALLFVVGFFLEATPSLIILAPLLLPSVDEYGIDRVQFGILAVMTLLTGIATPPVGVGLYVMSGMTRISLERLSFAVLPMLLPVFIAIFLIAYVPELSLWLPNLVMGE</sequence>
<dbReference type="EMBL" id="APVH01000009">
    <property type="protein sequence ID" value="EPX85225.1"/>
    <property type="molecule type" value="Genomic_DNA"/>
</dbReference>
<comment type="caution">
    <text evidence="7">Lacks conserved residue(s) required for the propagation of feature annotation.</text>
</comment>
<dbReference type="RefSeq" id="WP_020039795.1">
    <property type="nucleotide sequence ID" value="NZ_KE557273.1"/>
</dbReference>
<gene>
    <name evidence="9" type="ORF">Salmuc_02604</name>
</gene>
<dbReference type="GO" id="GO:0022857">
    <property type="term" value="F:transmembrane transporter activity"/>
    <property type="evidence" value="ECO:0007669"/>
    <property type="project" value="UniProtKB-UniRule"/>
</dbReference>
<feature type="transmembrane region" description="Helical" evidence="7">
    <location>
        <begin position="271"/>
        <end position="293"/>
    </location>
</feature>
<protein>
    <recommendedName>
        <fullName evidence="7">TRAP transporter large permease protein</fullName>
    </recommendedName>
</protein>
<dbReference type="InterPro" id="IPR004681">
    <property type="entry name" value="TRAP_DctM"/>
</dbReference>